<gene>
    <name evidence="3" type="ORF">NHX12_020458</name>
</gene>
<dbReference type="EMBL" id="JANIIK010000036">
    <property type="protein sequence ID" value="KAJ3612181.1"/>
    <property type="molecule type" value="Genomic_DNA"/>
</dbReference>
<evidence type="ECO:0000256" key="1">
    <source>
        <dbReference type="SAM" id="MobiDB-lite"/>
    </source>
</evidence>
<feature type="region of interest" description="Disordered" evidence="1">
    <location>
        <begin position="23"/>
        <end position="92"/>
    </location>
</feature>
<comment type="caution">
    <text evidence="3">The sequence shown here is derived from an EMBL/GenBank/DDBJ whole genome shotgun (WGS) entry which is preliminary data.</text>
</comment>
<dbReference type="AlphaFoldDB" id="A0A9Q0EUW8"/>
<name>A0A9Q0EUW8_9TELE</name>
<protein>
    <submittedName>
        <fullName evidence="3">Uncharacterized protein</fullName>
    </submittedName>
</protein>
<evidence type="ECO:0000313" key="4">
    <source>
        <dbReference type="Proteomes" id="UP001148018"/>
    </source>
</evidence>
<dbReference type="Proteomes" id="UP001148018">
    <property type="component" value="Unassembled WGS sequence"/>
</dbReference>
<feature type="chain" id="PRO_5040343668" evidence="2">
    <location>
        <begin position="20"/>
        <end position="92"/>
    </location>
</feature>
<organism evidence="3 4">
    <name type="scientific">Muraenolepis orangiensis</name>
    <name type="common">Patagonian moray cod</name>
    <dbReference type="NCBI Taxonomy" id="630683"/>
    <lineage>
        <taxon>Eukaryota</taxon>
        <taxon>Metazoa</taxon>
        <taxon>Chordata</taxon>
        <taxon>Craniata</taxon>
        <taxon>Vertebrata</taxon>
        <taxon>Euteleostomi</taxon>
        <taxon>Actinopterygii</taxon>
        <taxon>Neopterygii</taxon>
        <taxon>Teleostei</taxon>
        <taxon>Neoteleostei</taxon>
        <taxon>Acanthomorphata</taxon>
        <taxon>Zeiogadaria</taxon>
        <taxon>Gadariae</taxon>
        <taxon>Gadiformes</taxon>
        <taxon>Muraenolepidoidei</taxon>
        <taxon>Muraenolepididae</taxon>
        <taxon>Muraenolepis</taxon>
    </lineage>
</organism>
<feature type="compositionally biased region" description="Basic and acidic residues" evidence="1">
    <location>
        <begin position="45"/>
        <end position="64"/>
    </location>
</feature>
<proteinExistence type="predicted"/>
<keyword evidence="4" id="KW-1185">Reference proteome</keyword>
<feature type="signal peptide" evidence="2">
    <location>
        <begin position="1"/>
        <end position="19"/>
    </location>
</feature>
<keyword evidence="2" id="KW-0732">Signal</keyword>
<reference evidence="3" key="1">
    <citation type="submission" date="2022-07" db="EMBL/GenBank/DDBJ databases">
        <title>Chromosome-level genome of Muraenolepis orangiensis.</title>
        <authorList>
            <person name="Kim J."/>
        </authorList>
    </citation>
    <scope>NUCLEOTIDE SEQUENCE</scope>
    <source>
        <strain evidence="3">KU_S4_2022</strain>
        <tissue evidence="3">Muscle</tissue>
    </source>
</reference>
<evidence type="ECO:0000256" key="2">
    <source>
        <dbReference type="SAM" id="SignalP"/>
    </source>
</evidence>
<accession>A0A9Q0EUW8</accession>
<feature type="compositionally biased region" description="Pro residues" evidence="1">
    <location>
        <begin position="32"/>
        <end position="44"/>
    </location>
</feature>
<evidence type="ECO:0000313" key="3">
    <source>
        <dbReference type="EMBL" id="KAJ3612181.1"/>
    </source>
</evidence>
<sequence length="92" mass="10005">MAVLVMIIIVLYHFYTVWTNDVSSPQSGLTPGPSPSRLAPPPADPGEREDEKASKEETVHRSGNDYHLPPRPPSHRSAPDIKAPPFLGDPAP</sequence>